<dbReference type="SUPFAM" id="SSF82607">
    <property type="entry name" value="YbaB-like"/>
    <property type="match status" value="1"/>
</dbReference>
<dbReference type="InterPro" id="IPR036894">
    <property type="entry name" value="YbaB-like_sf"/>
</dbReference>
<dbReference type="Pfam" id="PF02575">
    <property type="entry name" value="YbaB_DNA_bd"/>
    <property type="match status" value="1"/>
</dbReference>
<evidence type="ECO:0000256" key="1">
    <source>
        <dbReference type="SAM" id="MobiDB-lite"/>
    </source>
</evidence>
<dbReference type="GO" id="GO:0003677">
    <property type="term" value="F:DNA binding"/>
    <property type="evidence" value="ECO:0007669"/>
    <property type="project" value="UniProtKB-KW"/>
</dbReference>
<dbReference type="Proteomes" id="UP000295136">
    <property type="component" value="Unassembled WGS sequence"/>
</dbReference>
<reference evidence="2 3" key="1">
    <citation type="submission" date="2019-03" db="EMBL/GenBank/DDBJ databases">
        <title>Draft genome sequences of novel Actinobacteria.</title>
        <authorList>
            <person name="Sahin N."/>
            <person name="Ay H."/>
            <person name="Saygin H."/>
        </authorList>
    </citation>
    <scope>NUCLEOTIDE SEQUENCE [LARGE SCALE GENOMIC DNA]</scope>
    <source>
        <strain evidence="2 3">6K102</strain>
    </source>
</reference>
<sequence>MSGDEQWRLLEQLVQEVNQQTEQLKQMQDKMRDLSATSRSKDGMVSVTVGPQGEVRTIDLDPRVYRKLSPSELSASIVEQIGKAAGQVRGDMKELMEPFVPGLPTDDLFGEAMNFEAFLQRPGRSPGPRPPM</sequence>
<dbReference type="EMBL" id="SMLD01000135">
    <property type="protein sequence ID" value="TDE36146.1"/>
    <property type="molecule type" value="Genomic_DNA"/>
</dbReference>
<evidence type="ECO:0000313" key="3">
    <source>
        <dbReference type="Proteomes" id="UP000295136"/>
    </source>
</evidence>
<gene>
    <name evidence="2" type="ORF">E1295_35590</name>
</gene>
<feature type="region of interest" description="Disordered" evidence="1">
    <location>
        <begin position="24"/>
        <end position="50"/>
    </location>
</feature>
<dbReference type="Gene3D" id="3.30.1310.10">
    <property type="entry name" value="Nucleoid-associated protein YbaB-like domain"/>
    <property type="match status" value="1"/>
</dbReference>
<protein>
    <submittedName>
        <fullName evidence="2">YbaB/EbfC family DNA-binding protein</fullName>
    </submittedName>
</protein>
<name>A0A4V2Z7E7_9ACTN</name>
<dbReference type="AlphaFoldDB" id="A0A4V2Z7E7"/>
<keyword evidence="3" id="KW-1185">Reference proteome</keyword>
<proteinExistence type="predicted"/>
<evidence type="ECO:0000313" key="2">
    <source>
        <dbReference type="EMBL" id="TDE36146.1"/>
    </source>
</evidence>
<organism evidence="2 3">
    <name type="scientific">Nonomuraea mesophila</name>
    <dbReference type="NCBI Taxonomy" id="2530382"/>
    <lineage>
        <taxon>Bacteria</taxon>
        <taxon>Bacillati</taxon>
        <taxon>Actinomycetota</taxon>
        <taxon>Actinomycetes</taxon>
        <taxon>Streptosporangiales</taxon>
        <taxon>Streptosporangiaceae</taxon>
        <taxon>Nonomuraea</taxon>
    </lineage>
</organism>
<keyword evidence="2" id="KW-0238">DNA-binding</keyword>
<dbReference type="InterPro" id="IPR004401">
    <property type="entry name" value="YbaB/EbfC"/>
</dbReference>
<comment type="caution">
    <text evidence="2">The sequence shown here is derived from an EMBL/GenBank/DDBJ whole genome shotgun (WGS) entry which is preliminary data.</text>
</comment>
<accession>A0A4V2Z7E7</accession>
<dbReference type="RefSeq" id="WP_132637545.1">
    <property type="nucleotide sequence ID" value="NZ_SMLD01000135.1"/>
</dbReference>